<proteinExistence type="predicted"/>
<gene>
    <name evidence="2" type="primary">RvY_18516-1</name>
    <name evidence="2" type="synonym">RvY_18516.1</name>
    <name evidence="2" type="ORF">RvY_18516</name>
</gene>
<dbReference type="EMBL" id="BDGG01000019">
    <property type="protein sequence ID" value="GAV08890.1"/>
    <property type="molecule type" value="Genomic_DNA"/>
</dbReference>
<reference evidence="2 3" key="1">
    <citation type="journal article" date="2016" name="Nat. Commun.">
        <title>Extremotolerant tardigrade genome and improved radiotolerance of human cultured cells by tardigrade-unique protein.</title>
        <authorList>
            <person name="Hashimoto T."/>
            <person name="Horikawa D.D."/>
            <person name="Saito Y."/>
            <person name="Kuwahara H."/>
            <person name="Kozuka-Hata H."/>
            <person name="Shin-I T."/>
            <person name="Minakuchi Y."/>
            <person name="Ohishi K."/>
            <person name="Motoyama A."/>
            <person name="Aizu T."/>
            <person name="Enomoto A."/>
            <person name="Kondo K."/>
            <person name="Tanaka S."/>
            <person name="Hara Y."/>
            <person name="Koshikawa S."/>
            <person name="Sagara H."/>
            <person name="Miura T."/>
            <person name="Yokobori S."/>
            <person name="Miyagawa K."/>
            <person name="Suzuki Y."/>
            <person name="Kubo T."/>
            <person name="Oyama M."/>
            <person name="Kohara Y."/>
            <person name="Fujiyama A."/>
            <person name="Arakawa K."/>
            <person name="Katayama T."/>
            <person name="Toyoda A."/>
            <person name="Kunieda T."/>
        </authorList>
    </citation>
    <scope>NUCLEOTIDE SEQUENCE [LARGE SCALE GENOMIC DNA]</scope>
    <source>
        <strain evidence="2 3">YOKOZUNA-1</strain>
    </source>
</reference>
<sequence>MPRSLSDQNASHSSPSRNRRSAARKTSAVLSFSEFKILPGSWHHRLLPLPTFQLPTFILQEGYPTKISGGTESDETGPRDHSATAEARVVPAPHLARAR</sequence>
<name>A0A1D1W617_RAMVA</name>
<evidence type="ECO:0000313" key="2">
    <source>
        <dbReference type="EMBL" id="GAV08890.1"/>
    </source>
</evidence>
<organism evidence="2 3">
    <name type="scientific">Ramazzottius varieornatus</name>
    <name type="common">Water bear</name>
    <name type="synonym">Tardigrade</name>
    <dbReference type="NCBI Taxonomy" id="947166"/>
    <lineage>
        <taxon>Eukaryota</taxon>
        <taxon>Metazoa</taxon>
        <taxon>Ecdysozoa</taxon>
        <taxon>Tardigrada</taxon>
        <taxon>Eutardigrada</taxon>
        <taxon>Parachela</taxon>
        <taxon>Hypsibioidea</taxon>
        <taxon>Ramazzottiidae</taxon>
        <taxon>Ramazzottius</taxon>
    </lineage>
</organism>
<comment type="caution">
    <text evidence="2">The sequence shown here is derived from an EMBL/GenBank/DDBJ whole genome shotgun (WGS) entry which is preliminary data.</text>
</comment>
<dbReference type="AlphaFoldDB" id="A0A1D1W617"/>
<keyword evidence="3" id="KW-1185">Reference proteome</keyword>
<evidence type="ECO:0000256" key="1">
    <source>
        <dbReference type="SAM" id="MobiDB-lite"/>
    </source>
</evidence>
<dbReference type="Proteomes" id="UP000186922">
    <property type="component" value="Unassembled WGS sequence"/>
</dbReference>
<feature type="region of interest" description="Disordered" evidence="1">
    <location>
        <begin position="1"/>
        <end position="25"/>
    </location>
</feature>
<protein>
    <submittedName>
        <fullName evidence="2">Uncharacterized protein</fullName>
    </submittedName>
</protein>
<accession>A0A1D1W617</accession>
<feature type="region of interest" description="Disordered" evidence="1">
    <location>
        <begin position="63"/>
        <end position="99"/>
    </location>
</feature>
<evidence type="ECO:0000313" key="3">
    <source>
        <dbReference type="Proteomes" id="UP000186922"/>
    </source>
</evidence>